<dbReference type="InterPro" id="IPR004821">
    <property type="entry name" value="Cyt_trans-like"/>
</dbReference>
<evidence type="ECO:0000256" key="6">
    <source>
        <dbReference type="ARBA" id="ARBA00022840"/>
    </source>
</evidence>
<comment type="pathway">
    <text evidence="1">Cofactor biosynthesis; NAD(+) biosynthesis.</text>
</comment>
<evidence type="ECO:0000313" key="11">
    <source>
        <dbReference type="Proteomes" id="UP001642484"/>
    </source>
</evidence>
<name>A0ABP0SRU6_9DINO</name>
<evidence type="ECO:0000256" key="5">
    <source>
        <dbReference type="ARBA" id="ARBA00022741"/>
    </source>
</evidence>
<evidence type="ECO:0000256" key="4">
    <source>
        <dbReference type="ARBA" id="ARBA00022695"/>
    </source>
</evidence>
<sequence>MFRRVAGRLRSHVRLVAAFARQQPVSRAVLPTTLVAAGLGSFFIPTAKVTQAQGKAKRVAIYGGAFDPPTNSHMTCASEIVHSGCADEVWLVPCGPRPDKPKLKTPALDRYCMCQIAVNTVFSPDFPIKVTWSGIKQFVGISD</sequence>
<proteinExistence type="predicted"/>
<keyword evidence="2" id="KW-0662">Pyridine nucleotide biosynthesis</keyword>
<dbReference type="PANTHER" id="PTHR39321:SF3">
    <property type="entry name" value="PHOSPHOPANTETHEINE ADENYLYLTRANSFERASE"/>
    <property type="match status" value="1"/>
</dbReference>
<dbReference type="Pfam" id="PF01467">
    <property type="entry name" value="CTP_transf_like"/>
    <property type="match status" value="1"/>
</dbReference>
<gene>
    <name evidence="9" type="ORF">CCMP2556_LOCUS53217</name>
    <name evidence="10" type="ORF">CCMP2556_LOCUS53237</name>
</gene>
<dbReference type="SUPFAM" id="SSF52374">
    <property type="entry name" value="Nucleotidylyl transferase"/>
    <property type="match status" value="1"/>
</dbReference>
<dbReference type="InterPro" id="IPR014729">
    <property type="entry name" value="Rossmann-like_a/b/a_fold"/>
</dbReference>
<keyword evidence="4" id="KW-0548">Nucleotidyltransferase</keyword>
<evidence type="ECO:0000256" key="2">
    <source>
        <dbReference type="ARBA" id="ARBA00022642"/>
    </source>
</evidence>
<comment type="caution">
    <text evidence="10">The sequence shown here is derived from an EMBL/GenBank/DDBJ whole genome shotgun (WGS) entry which is preliminary data.</text>
</comment>
<evidence type="ECO:0000313" key="9">
    <source>
        <dbReference type="EMBL" id="CAK9115118.1"/>
    </source>
</evidence>
<dbReference type="EMBL" id="CAXAMN010028095">
    <property type="protein sequence ID" value="CAK9115118.1"/>
    <property type="molecule type" value="Genomic_DNA"/>
</dbReference>
<evidence type="ECO:0000313" key="10">
    <source>
        <dbReference type="EMBL" id="CAK9115165.1"/>
    </source>
</evidence>
<dbReference type="PANTHER" id="PTHR39321">
    <property type="entry name" value="NICOTINATE-NUCLEOTIDE ADENYLYLTRANSFERASE-RELATED"/>
    <property type="match status" value="1"/>
</dbReference>
<organism evidence="10 11">
    <name type="scientific">Durusdinium trenchii</name>
    <dbReference type="NCBI Taxonomy" id="1381693"/>
    <lineage>
        <taxon>Eukaryota</taxon>
        <taxon>Sar</taxon>
        <taxon>Alveolata</taxon>
        <taxon>Dinophyceae</taxon>
        <taxon>Suessiales</taxon>
        <taxon>Symbiodiniaceae</taxon>
        <taxon>Durusdinium</taxon>
    </lineage>
</organism>
<evidence type="ECO:0000256" key="7">
    <source>
        <dbReference type="ARBA" id="ARBA00023027"/>
    </source>
</evidence>
<dbReference type="InterPro" id="IPR005248">
    <property type="entry name" value="NadD/NMNAT"/>
</dbReference>
<accession>A0ABP0SRU6</accession>
<dbReference type="EMBL" id="CAXAMN010028106">
    <property type="protein sequence ID" value="CAK9115165.1"/>
    <property type="molecule type" value="Genomic_DNA"/>
</dbReference>
<evidence type="ECO:0000256" key="3">
    <source>
        <dbReference type="ARBA" id="ARBA00022679"/>
    </source>
</evidence>
<dbReference type="Proteomes" id="UP001642484">
    <property type="component" value="Unassembled WGS sequence"/>
</dbReference>
<keyword evidence="6" id="KW-0067">ATP-binding</keyword>
<evidence type="ECO:0000256" key="1">
    <source>
        <dbReference type="ARBA" id="ARBA00004790"/>
    </source>
</evidence>
<keyword evidence="7" id="KW-0520">NAD</keyword>
<dbReference type="Gene3D" id="3.40.50.620">
    <property type="entry name" value="HUPs"/>
    <property type="match status" value="1"/>
</dbReference>
<keyword evidence="5" id="KW-0547">Nucleotide-binding</keyword>
<keyword evidence="3" id="KW-0808">Transferase</keyword>
<feature type="domain" description="Cytidyltransferase-like" evidence="8">
    <location>
        <begin position="61"/>
        <end position="122"/>
    </location>
</feature>
<reference evidence="10 11" key="1">
    <citation type="submission" date="2024-02" db="EMBL/GenBank/DDBJ databases">
        <authorList>
            <person name="Chen Y."/>
            <person name="Shah S."/>
            <person name="Dougan E. K."/>
            <person name="Thang M."/>
            <person name="Chan C."/>
        </authorList>
    </citation>
    <scope>NUCLEOTIDE SEQUENCE [LARGE SCALE GENOMIC DNA]</scope>
</reference>
<protein>
    <recommendedName>
        <fullName evidence="8">Cytidyltransferase-like domain-containing protein</fullName>
    </recommendedName>
</protein>
<evidence type="ECO:0000259" key="8">
    <source>
        <dbReference type="Pfam" id="PF01467"/>
    </source>
</evidence>
<keyword evidence="11" id="KW-1185">Reference proteome</keyword>